<accession>A0A4C1YRB5</accession>
<evidence type="ECO:0000313" key="1">
    <source>
        <dbReference type="EMBL" id="GBP77452.1"/>
    </source>
</evidence>
<proteinExistence type="predicted"/>
<reference evidence="1 2" key="1">
    <citation type="journal article" date="2019" name="Commun. Biol.">
        <title>The bagworm genome reveals a unique fibroin gene that provides high tensile strength.</title>
        <authorList>
            <person name="Kono N."/>
            <person name="Nakamura H."/>
            <person name="Ohtoshi R."/>
            <person name="Tomita M."/>
            <person name="Numata K."/>
            <person name="Arakawa K."/>
        </authorList>
    </citation>
    <scope>NUCLEOTIDE SEQUENCE [LARGE SCALE GENOMIC DNA]</scope>
</reference>
<dbReference type="EMBL" id="BGZK01001331">
    <property type="protein sequence ID" value="GBP77452.1"/>
    <property type="molecule type" value="Genomic_DNA"/>
</dbReference>
<sequence>MNSGHLCLLADVHDAAQRSRRPLASVFRPRLRVKKSRLGSELVIGALLKPQNVLTSYTKCSRKICSNNRRNDARAPPHGRGVIIRGVRTRDRPADGVRSALFRRALRGSRAYVGAVIVSLGLFG</sequence>
<dbReference type="AlphaFoldDB" id="A0A4C1YRB5"/>
<name>A0A4C1YRB5_EUMVA</name>
<protein>
    <submittedName>
        <fullName evidence="1">Uncharacterized protein</fullName>
    </submittedName>
</protein>
<evidence type="ECO:0000313" key="2">
    <source>
        <dbReference type="Proteomes" id="UP000299102"/>
    </source>
</evidence>
<keyword evidence="2" id="KW-1185">Reference proteome</keyword>
<dbReference type="Proteomes" id="UP000299102">
    <property type="component" value="Unassembled WGS sequence"/>
</dbReference>
<comment type="caution">
    <text evidence="1">The sequence shown here is derived from an EMBL/GenBank/DDBJ whole genome shotgun (WGS) entry which is preliminary data.</text>
</comment>
<gene>
    <name evidence="1" type="ORF">EVAR_50713_1</name>
</gene>
<organism evidence="1 2">
    <name type="scientific">Eumeta variegata</name>
    <name type="common">Bagworm moth</name>
    <name type="synonym">Eumeta japonica</name>
    <dbReference type="NCBI Taxonomy" id="151549"/>
    <lineage>
        <taxon>Eukaryota</taxon>
        <taxon>Metazoa</taxon>
        <taxon>Ecdysozoa</taxon>
        <taxon>Arthropoda</taxon>
        <taxon>Hexapoda</taxon>
        <taxon>Insecta</taxon>
        <taxon>Pterygota</taxon>
        <taxon>Neoptera</taxon>
        <taxon>Endopterygota</taxon>
        <taxon>Lepidoptera</taxon>
        <taxon>Glossata</taxon>
        <taxon>Ditrysia</taxon>
        <taxon>Tineoidea</taxon>
        <taxon>Psychidae</taxon>
        <taxon>Oiketicinae</taxon>
        <taxon>Eumeta</taxon>
    </lineage>
</organism>